<feature type="region of interest" description="Disordered" evidence="3">
    <location>
        <begin position="1"/>
        <end position="63"/>
    </location>
</feature>
<dbReference type="InterPro" id="IPR012677">
    <property type="entry name" value="Nucleotide-bd_a/b_plait_sf"/>
</dbReference>
<evidence type="ECO:0000259" key="4">
    <source>
        <dbReference type="PROSITE" id="PS50102"/>
    </source>
</evidence>
<dbReference type="InterPro" id="IPR035979">
    <property type="entry name" value="RBD_domain_sf"/>
</dbReference>
<reference evidence="5 6" key="1">
    <citation type="journal article" date="2018" name="Proc. Natl. Acad. Sci. U.S.A.">
        <title>Draft genome sequence of Camellia sinensis var. sinensis provides insights into the evolution of the tea genome and tea quality.</title>
        <authorList>
            <person name="Wei C."/>
            <person name="Yang H."/>
            <person name="Wang S."/>
            <person name="Zhao J."/>
            <person name="Liu C."/>
            <person name="Gao L."/>
            <person name="Xia E."/>
            <person name="Lu Y."/>
            <person name="Tai Y."/>
            <person name="She G."/>
            <person name="Sun J."/>
            <person name="Cao H."/>
            <person name="Tong W."/>
            <person name="Gao Q."/>
            <person name="Li Y."/>
            <person name="Deng W."/>
            <person name="Jiang X."/>
            <person name="Wang W."/>
            <person name="Chen Q."/>
            <person name="Zhang S."/>
            <person name="Li H."/>
            <person name="Wu J."/>
            <person name="Wang P."/>
            <person name="Li P."/>
            <person name="Shi C."/>
            <person name="Zheng F."/>
            <person name="Jian J."/>
            <person name="Huang B."/>
            <person name="Shan D."/>
            <person name="Shi M."/>
            <person name="Fang C."/>
            <person name="Yue Y."/>
            <person name="Li F."/>
            <person name="Li D."/>
            <person name="Wei S."/>
            <person name="Han B."/>
            <person name="Jiang C."/>
            <person name="Yin Y."/>
            <person name="Xia T."/>
            <person name="Zhang Z."/>
            <person name="Bennetzen J.L."/>
            <person name="Zhao S."/>
            <person name="Wan X."/>
        </authorList>
    </citation>
    <scope>NUCLEOTIDE SEQUENCE [LARGE SCALE GENOMIC DNA]</scope>
    <source>
        <strain evidence="6">cv. Shuchazao</strain>
        <tissue evidence="5">Leaf</tissue>
    </source>
</reference>
<dbReference type="PANTHER" id="PTHR48024:SF9">
    <property type="entry name" value="UBP1-ASSOCIATED PROTEINS 1A-RELATED"/>
    <property type="match status" value="1"/>
</dbReference>
<dbReference type="InterPro" id="IPR000504">
    <property type="entry name" value="RRM_dom"/>
</dbReference>
<dbReference type="PROSITE" id="PS50102">
    <property type="entry name" value="RRM"/>
    <property type="match status" value="1"/>
</dbReference>
<dbReference type="GO" id="GO:0005634">
    <property type="term" value="C:nucleus"/>
    <property type="evidence" value="ECO:0007669"/>
    <property type="project" value="TreeGrafter"/>
</dbReference>
<dbReference type="Gene3D" id="3.30.70.330">
    <property type="match status" value="1"/>
</dbReference>
<evidence type="ECO:0000313" key="6">
    <source>
        <dbReference type="Proteomes" id="UP000306102"/>
    </source>
</evidence>
<name>A0A4S4EA01_CAMSN</name>
<keyword evidence="1 2" id="KW-0694">RNA-binding</keyword>
<gene>
    <name evidence="5" type="ORF">TEA_027127</name>
</gene>
<sequence>MAITRSGRGRSFPVDNQPYPATSGRGRGRGRVRGRGRGRGRGRVLIRHRSPSLPSNPTRNHNNESFKIFRAMAITRSGRGRSFPVDNQPYPATSGRGRGRVRGRGRGRGRGRVLIRHRSPSLPLNPTRNQHRQEEEEPVRNQLVPELQESIAEEEEESVDSLIESLQKESLVALVMEAISNDPHLIERVRNLAEVDPAQREIWVSQFGRQTALTSETLNSFFGRYGEIENCSINVYQKDAKAESRGYITFKQRKAAWEAAKEPSHKIGDSYVRCILPSLWRFPNASRWLQLPGYNPVLGCEFRYPYKLPENQYAATSSTTEEEEEEPLEKLLEALGTYNLVSLVKEGLMKTPTILASLYKHAEIDPTLRHIAAYRIGPYFMTNRTIVNSVFEKYGEIERCRFDEDGVQVLFKHRNSAWKVLKEPYLKIGDYLARCMRPSGSRGMLFWTDS</sequence>
<keyword evidence="6" id="KW-1185">Reference proteome</keyword>
<feature type="compositionally biased region" description="Polar residues" evidence="3">
    <location>
        <begin position="52"/>
        <end position="63"/>
    </location>
</feature>
<feature type="compositionally biased region" description="Basic residues" evidence="3">
    <location>
        <begin position="97"/>
        <end position="119"/>
    </location>
</feature>
<comment type="caution">
    <text evidence="5">The sequence shown here is derived from an EMBL/GenBank/DDBJ whole genome shotgun (WGS) entry which is preliminary data.</text>
</comment>
<dbReference type="InterPro" id="IPR050886">
    <property type="entry name" value="RNA-binding_reg"/>
</dbReference>
<proteinExistence type="predicted"/>
<feature type="domain" description="RRM" evidence="4">
    <location>
        <begin position="200"/>
        <end position="296"/>
    </location>
</feature>
<dbReference type="SUPFAM" id="SSF54928">
    <property type="entry name" value="RNA-binding domain, RBD"/>
    <property type="match status" value="1"/>
</dbReference>
<evidence type="ECO:0000256" key="2">
    <source>
        <dbReference type="PROSITE-ProRule" id="PRU00176"/>
    </source>
</evidence>
<dbReference type="Proteomes" id="UP000306102">
    <property type="component" value="Unassembled WGS sequence"/>
</dbReference>
<feature type="region of interest" description="Disordered" evidence="3">
    <location>
        <begin position="79"/>
        <end position="141"/>
    </location>
</feature>
<dbReference type="GO" id="GO:0003723">
    <property type="term" value="F:RNA binding"/>
    <property type="evidence" value="ECO:0007669"/>
    <property type="project" value="UniProtKB-UniRule"/>
</dbReference>
<organism evidence="5 6">
    <name type="scientific">Camellia sinensis var. sinensis</name>
    <name type="common">China tea</name>
    <dbReference type="NCBI Taxonomy" id="542762"/>
    <lineage>
        <taxon>Eukaryota</taxon>
        <taxon>Viridiplantae</taxon>
        <taxon>Streptophyta</taxon>
        <taxon>Embryophyta</taxon>
        <taxon>Tracheophyta</taxon>
        <taxon>Spermatophyta</taxon>
        <taxon>Magnoliopsida</taxon>
        <taxon>eudicotyledons</taxon>
        <taxon>Gunneridae</taxon>
        <taxon>Pentapetalae</taxon>
        <taxon>asterids</taxon>
        <taxon>Ericales</taxon>
        <taxon>Theaceae</taxon>
        <taxon>Camellia</taxon>
    </lineage>
</organism>
<evidence type="ECO:0000256" key="1">
    <source>
        <dbReference type="ARBA" id="ARBA00022884"/>
    </source>
</evidence>
<evidence type="ECO:0000313" key="5">
    <source>
        <dbReference type="EMBL" id="THG12980.1"/>
    </source>
</evidence>
<dbReference type="AlphaFoldDB" id="A0A4S4EA01"/>
<accession>A0A4S4EA01</accession>
<dbReference type="PANTHER" id="PTHR48024">
    <property type="entry name" value="GEO13361P1-RELATED"/>
    <property type="match status" value="1"/>
</dbReference>
<evidence type="ECO:0000256" key="3">
    <source>
        <dbReference type="SAM" id="MobiDB-lite"/>
    </source>
</evidence>
<dbReference type="STRING" id="542762.A0A4S4EA01"/>
<protein>
    <recommendedName>
        <fullName evidence="4">RRM domain-containing protein</fullName>
    </recommendedName>
</protein>
<feature type="compositionally biased region" description="Basic residues" evidence="3">
    <location>
        <begin position="26"/>
        <end position="50"/>
    </location>
</feature>
<dbReference type="EMBL" id="SDRB02006152">
    <property type="protein sequence ID" value="THG12980.1"/>
    <property type="molecule type" value="Genomic_DNA"/>
</dbReference>